<protein>
    <submittedName>
        <fullName evidence="7">Sodium:neurotransmitter symporter family protein</fullName>
    </submittedName>
</protein>
<dbReference type="PANTHER" id="PTHR11616:SF240">
    <property type="entry name" value="BLOATED TUBULES, ISOFORM B-RELATED"/>
    <property type="match status" value="1"/>
</dbReference>
<evidence type="ECO:0000313" key="7">
    <source>
        <dbReference type="EMBL" id="KAF8817809.1"/>
    </source>
</evidence>
<reference evidence="7 8" key="1">
    <citation type="journal article" date="2020" name="bioRxiv">
        <title>Metabolic contributions of an alphaproteobacterial endosymbiont in the apicomplexan Cardiosporidium cionae.</title>
        <authorList>
            <person name="Hunter E.S."/>
            <person name="Paight C.J."/>
            <person name="Lane C.E."/>
        </authorList>
    </citation>
    <scope>NUCLEOTIDE SEQUENCE [LARGE SCALE GENOMIC DNA]</scope>
    <source>
        <strain evidence="7">ESH_2018</strain>
    </source>
</reference>
<evidence type="ECO:0000313" key="8">
    <source>
        <dbReference type="Proteomes" id="UP000823046"/>
    </source>
</evidence>
<dbReference type="SUPFAM" id="SSF161070">
    <property type="entry name" value="SNF-like"/>
    <property type="match status" value="1"/>
</dbReference>
<keyword evidence="2" id="KW-0813">Transport</keyword>
<feature type="transmembrane region" description="Helical" evidence="6">
    <location>
        <begin position="228"/>
        <end position="248"/>
    </location>
</feature>
<evidence type="ECO:0000256" key="6">
    <source>
        <dbReference type="SAM" id="Phobius"/>
    </source>
</evidence>
<dbReference type="InterPro" id="IPR037272">
    <property type="entry name" value="SNS_sf"/>
</dbReference>
<feature type="transmembrane region" description="Helical" evidence="6">
    <location>
        <begin position="277"/>
        <end position="302"/>
    </location>
</feature>
<dbReference type="PANTHER" id="PTHR11616">
    <property type="entry name" value="SODIUM/CHLORIDE DEPENDENT TRANSPORTER"/>
    <property type="match status" value="1"/>
</dbReference>
<gene>
    <name evidence="7" type="ORF">IE077_000836</name>
</gene>
<evidence type="ECO:0000256" key="2">
    <source>
        <dbReference type="ARBA" id="ARBA00022448"/>
    </source>
</evidence>
<dbReference type="PRINTS" id="PR00176">
    <property type="entry name" value="NANEUSMPORT"/>
</dbReference>
<feature type="transmembrane region" description="Helical" evidence="6">
    <location>
        <begin position="102"/>
        <end position="121"/>
    </location>
</feature>
<keyword evidence="8" id="KW-1185">Reference proteome</keyword>
<keyword evidence="4 6" id="KW-1133">Transmembrane helix</keyword>
<feature type="transmembrane region" description="Helical" evidence="6">
    <location>
        <begin position="495"/>
        <end position="515"/>
    </location>
</feature>
<feature type="transmembrane region" description="Helical" evidence="6">
    <location>
        <begin position="521"/>
        <end position="541"/>
    </location>
</feature>
<dbReference type="PROSITE" id="PS50267">
    <property type="entry name" value="NA_NEUROTRAN_SYMP_3"/>
    <property type="match status" value="1"/>
</dbReference>
<dbReference type="Proteomes" id="UP000823046">
    <property type="component" value="Unassembled WGS sequence"/>
</dbReference>
<feature type="transmembrane region" description="Helical" evidence="6">
    <location>
        <begin position="429"/>
        <end position="448"/>
    </location>
</feature>
<comment type="caution">
    <text evidence="7">The sequence shown here is derived from an EMBL/GenBank/DDBJ whole genome shotgun (WGS) entry which is preliminary data.</text>
</comment>
<feature type="transmembrane region" description="Helical" evidence="6">
    <location>
        <begin position="345"/>
        <end position="368"/>
    </location>
</feature>
<dbReference type="EMBL" id="JADAQX010001422">
    <property type="protein sequence ID" value="KAF8817809.1"/>
    <property type="molecule type" value="Genomic_DNA"/>
</dbReference>
<accession>A0ABQ7J444</accession>
<organism evidence="7 8">
    <name type="scientific">Cardiosporidium cionae</name>
    <dbReference type="NCBI Taxonomy" id="476202"/>
    <lineage>
        <taxon>Eukaryota</taxon>
        <taxon>Sar</taxon>
        <taxon>Alveolata</taxon>
        <taxon>Apicomplexa</taxon>
        <taxon>Aconoidasida</taxon>
        <taxon>Nephromycida</taxon>
        <taxon>Cardiosporidium</taxon>
    </lineage>
</organism>
<dbReference type="InterPro" id="IPR000175">
    <property type="entry name" value="Na/ntran_symport"/>
</dbReference>
<feature type="transmembrane region" description="Helical" evidence="6">
    <location>
        <begin position="314"/>
        <end position="339"/>
    </location>
</feature>
<feature type="transmembrane region" description="Helical" evidence="6">
    <location>
        <begin position="589"/>
        <end position="608"/>
    </location>
</feature>
<feature type="transmembrane region" description="Helical" evidence="6">
    <location>
        <begin position="201"/>
        <end position="221"/>
    </location>
</feature>
<name>A0ABQ7J444_9APIC</name>
<feature type="transmembrane region" description="Helical" evidence="6">
    <location>
        <begin position="26"/>
        <end position="47"/>
    </location>
</feature>
<feature type="transmembrane region" description="Helical" evidence="6">
    <location>
        <begin position="59"/>
        <end position="81"/>
    </location>
</feature>
<evidence type="ECO:0000256" key="5">
    <source>
        <dbReference type="ARBA" id="ARBA00023136"/>
    </source>
</evidence>
<evidence type="ECO:0000256" key="1">
    <source>
        <dbReference type="ARBA" id="ARBA00004141"/>
    </source>
</evidence>
<feature type="transmembrane region" description="Helical" evidence="6">
    <location>
        <begin position="628"/>
        <end position="647"/>
    </location>
</feature>
<dbReference type="Pfam" id="PF00209">
    <property type="entry name" value="SNF"/>
    <property type="match status" value="1"/>
</dbReference>
<keyword evidence="5 6" id="KW-0472">Membrane</keyword>
<feature type="transmembrane region" description="Helical" evidence="6">
    <location>
        <begin position="460"/>
        <end position="483"/>
    </location>
</feature>
<comment type="subcellular location">
    <subcellularLocation>
        <location evidence="1">Membrane</location>
        <topology evidence="1">Multi-pass membrane protein</topology>
    </subcellularLocation>
</comment>
<proteinExistence type="predicted"/>
<keyword evidence="3 6" id="KW-0812">Transmembrane</keyword>
<feature type="transmembrane region" description="Helical" evidence="6">
    <location>
        <begin position="375"/>
        <end position="393"/>
    </location>
</feature>
<evidence type="ECO:0000256" key="4">
    <source>
        <dbReference type="ARBA" id="ARBA00022989"/>
    </source>
</evidence>
<evidence type="ECO:0000256" key="3">
    <source>
        <dbReference type="ARBA" id="ARBA00022692"/>
    </source>
</evidence>
<sequence length="681" mass="73511">MQTGGAVDVEVAHQPDTSMPVPRDRWANRVTFILAAVASAVGVGNLWRFPSLSFKYGGGAFFVPYLVALFLIGIPILILEFSVGQVYQGGGLKAFGSVNPRFRGLGLAAATAAFVIVLYYSSLLSWGTRYLLESFFVPAGWSFNVGTITQCASTSAADCSSLSVCVLGTSGTCGANFSQRATSFLFNTVLQNDPALRNLSIVWGTVLGLAVIWLMIYGAVFKGVISTGWVVWVTMFVPLLIIIALAIYGTTLPGSAEGIRQYIGVWDLSSLIRQPDIYIAAVGQIFFSLSITGGIMPAYASYNKRNQDIFQDAIFVSIANSCVSLIAGFAVFTVVGYLATLTNNVTATGTVNLAALNLGGPLLVFVAYPVALSTLPVTASWILSALFFLTFVLLGVDSAFSLVEAFGTVIYDSPLISQMRINGERVTRWLFMAIFCIVCFLLCFMYATRIGFTLLDVVDWYINDIAAVLVGCLECVSVSWVYGSDRVAKRVGSKALFISAASWFGGALFGVFFLFVLPVNIVFGIVTGAAIMIGGMIYSVYVTGPFNHSDGSYQSIGTRMYEVLLGPVEEFRKDVNRVTTGEHKMGIPMVWGVLTKYFIPVVLMSLLLRAIGPSGSFGRYGGYNLEMQAVGFFFALVCIIMIVIGLASPEVYDFLYPTDMSEEELYTKPLGKTTAKLSVVS</sequence>